<keyword evidence="1" id="KW-0614">Plasmid</keyword>
<accession>A0ABY8IQ73</accession>
<gene>
    <name evidence="1" type="ORF">PR018_19910</name>
</gene>
<geneLocation type="plasmid" evidence="1 2">
    <name>unnamed1</name>
</geneLocation>
<organism evidence="1 2">
    <name type="scientific">Rhizobium rhododendri</name>
    <dbReference type="NCBI Taxonomy" id="2506430"/>
    <lineage>
        <taxon>Bacteria</taxon>
        <taxon>Pseudomonadati</taxon>
        <taxon>Pseudomonadota</taxon>
        <taxon>Alphaproteobacteria</taxon>
        <taxon>Hyphomicrobiales</taxon>
        <taxon>Rhizobiaceae</taxon>
        <taxon>Rhizobium/Agrobacterium group</taxon>
        <taxon>Rhizobium</taxon>
    </lineage>
</organism>
<evidence type="ECO:0000313" key="1">
    <source>
        <dbReference type="EMBL" id="WFS25817.1"/>
    </source>
</evidence>
<dbReference type="Proteomes" id="UP000318939">
    <property type="component" value="Plasmid unnamed1"/>
</dbReference>
<reference evidence="1 2" key="2">
    <citation type="journal article" date="2023" name="MicrobiologyOpen">
        <title>Genomics of the tumorigenes clade of the family Rhizobiaceae and description of Rhizobium rhododendri sp. nov.</title>
        <authorList>
            <person name="Kuzmanovic N."/>
            <person name="diCenzo G.C."/>
            <person name="Bunk B."/>
            <person name="Sproeer C."/>
            <person name="Fruehling A."/>
            <person name="Neumann-Schaal M."/>
            <person name="Overmann J."/>
            <person name="Smalla K."/>
        </authorList>
    </citation>
    <scope>NUCLEOTIDE SEQUENCE [LARGE SCALE GENOMIC DNA]</scope>
    <source>
        <strain evidence="2">rho-6.2</strain>
        <plasmid evidence="1 2">unnamed1</plasmid>
    </source>
</reference>
<proteinExistence type="predicted"/>
<reference evidence="1 2" key="1">
    <citation type="journal article" date="2019" name="Phytopathology">
        <title>A Novel Group of Rhizobium tumorigenes-Like Agrobacteria Associated with Crown Gall Disease of Rhododendron and Blueberry.</title>
        <authorList>
            <person name="Kuzmanovic N."/>
            <person name="Behrens P."/>
            <person name="Idczak E."/>
            <person name="Wagner S."/>
            <person name="Gotz M."/>
            <person name="Sproer C."/>
            <person name="Bunk B."/>
            <person name="Overmann J."/>
            <person name="Smalla K."/>
        </authorList>
    </citation>
    <scope>NUCLEOTIDE SEQUENCE [LARGE SCALE GENOMIC DNA]</scope>
    <source>
        <strain evidence="2">rho-6.2</strain>
    </source>
</reference>
<dbReference type="EMBL" id="CP117268">
    <property type="protein sequence ID" value="WFS25817.1"/>
    <property type="molecule type" value="Genomic_DNA"/>
</dbReference>
<keyword evidence="2" id="KW-1185">Reference proteome</keyword>
<dbReference type="RefSeq" id="WP_142831608.1">
    <property type="nucleotide sequence ID" value="NZ_CP117268.1"/>
</dbReference>
<protein>
    <submittedName>
        <fullName evidence="1">Uncharacterized protein</fullName>
    </submittedName>
</protein>
<sequence length="82" mass="9132">MTVFPLRFRHAAGEGLLFADDAGAYFRSDEAFLERYAYDQLSAHDARFLSENGHSFAVEDDLDFTAFAYPVGQEATCANRAS</sequence>
<evidence type="ECO:0000313" key="2">
    <source>
        <dbReference type="Proteomes" id="UP000318939"/>
    </source>
</evidence>
<name>A0ABY8IQ73_9HYPH</name>